<dbReference type="PIRSF" id="PIRSF002741">
    <property type="entry name" value="MppA"/>
    <property type="match status" value="1"/>
</dbReference>
<accession>A0A0R1L8T5</accession>
<dbReference type="Gene3D" id="3.40.190.10">
    <property type="entry name" value="Periplasmic binding protein-like II"/>
    <property type="match status" value="1"/>
</dbReference>
<gene>
    <name evidence="8" type="ORF">FD17_GL000638</name>
</gene>
<keyword evidence="5" id="KW-0653">Protein transport</keyword>
<dbReference type="PANTHER" id="PTHR30290">
    <property type="entry name" value="PERIPLASMIC BINDING COMPONENT OF ABC TRANSPORTER"/>
    <property type="match status" value="1"/>
</dbReference>
<dbReference type="Pfam" id="PF00496">
    <property type="entry name" value="SBP_bac_5"/>
    <property type="match status" value="1"/>
</dbReference>
<dbReference type="GO" id="GO:0015833">
    <property type="term" value="P:peptide transport"/>
    <property type="evidence" value="ECO:0007669"/>
    <property type="project" value="UniProtKB-KW"/>
</dbReference>
<evidence type="ECO:0000256" key="6">
    <source>
        <dbReference type="SAM" id="SignalP"/>
    </source>
</evidence>
<evidence type="ECO:0000256" key="2">
    <source>
        <dbReference type="ARBA" id="ARBA00005695"/>
    </source>
</evidence>
<dbReference type="GO" id="GO:1904680">
    <property type="term" value="F:peptide transmembrane transporter activity"/>
    <property type="evidence" value="ECO:0007669"/>
    <property type="project" value="TreeGrafter"/>
</dbReference>
<dbReference type="SUPFAM" id="SSF53850">
    <property type="entry name" value="Periplasmic binding protein-like II"/>
    <property type="match status" value="1"/>
</dbReference>
<dbReference type="InterPro" id="IPR000914">
    <property type="entry name" value="SBP_5_dom"/>
</dbReference>
<comment type="caution">
    <text evidence="8">The sequence shown here is derived from an EMBL/GenBank/DDBJ whole genome shotgun (WGS) entry which is preliminary data.</text>
</comment>
<dbReference type="Proteomes" id="UP000051581">
    <property type="component" value="Unassembled WGS sequence"/>
</dbReference>
<evidence type="ECO:0000313" key="8">
    <source>
        <dbReference type="EMBL" id="KRK87991.1"/>
    </source>
</evidence>
<protein>
    <submittedName>
        <fullName evidence="8">Oligopeptide ABC superfamily ATP binding cassette transporter, binding protein</fullName>
    </submittedName>
</protein>
<dbReference type="CDD" id="cd08504">
    <property type="entry name" value="PBP2_OppA"/>
    <property type="match status" value="1"/>
</dbReference>
<organism evidence="8 9">
    <name type="scientific">Lentilactobacillus sunkii DSM 19904</name>
    <dbReference type="NCBI Taxonomy" id="1423808"/>
    <lineage>
        <taxon>Bacteria</taxon>
        <taxon>Bacillati</taxon>
        <taxon>Bacillota</taxon>
        <taxon>Bacilli</taxon>
        <taxon>Lactobacillales</taxon>
        <taxon>Lactobacillaceae</taxon>
        <taxon>Lentilactobacillus</taxon>
    </lineage>
</organism>
<dbReference type="InterPro" id="IPR030678">
    <property type="entry name" value="Peptide/Ni-bd"/>
</dbReference>
<evidence type="ECO:0000256" key="5">
    <source>
        <dbReference type="ARBA" id="ARBA00022856"/>
    </source>
</evidence>
<evidence type="ECO:0000256" key="3">
    <source>
        <dbReference type="ARBA" id="ARBA00022448"/>
    </source>
</evidence>
<reference evidence="8 9" key="1">
    <citation type="journal article" date="2015" name="Genome Announc.">
        <title>Expanding the biotechnology potential of lactobacilli through comparative genomics of 213 strains and associated genera.</title>
        <authorList>
            <person name="Sun Z."/>
            <person name="Harris H.M."/>
            <person name="McCann A."/>
            <person name="Guo C."/>
            <person name="Argimon S."/>
            <person name="Zhang W."/>
            <person name="Yang X."/>
            <person name="Jeffery I.B."/>
            <person name="Cooney J.C."/>
            <person name="Kagawa T.F."/>
            <person name="Liu W."/>
            <person name="Song Y."/>
            <person name="Salvetti E."/>
            <person name="Wrobel A."/>
            <person name="Rasinkangas P."/>
            <person name="Parkhill J."/>
            <person name="Rea M.C."/>
            <person name="O'Sullivan O."/>
            <person name="Ritari J."/>
            <person name="Douillard F.P."/>
            <person name="Paul Ross R."/>
            <person name="Yang R."/>
            <person name="Briner A.E."/>
            <person name="Felis G.E."/>
            <person name="de Vos W.M."/>
            <person name="Barrangou R."/>
            <person name="Klaenhammer T.R."/>
            <person name="Caufield P.W."/>
            <person name="Cui Y."/>
            <person name="Zhang H."/>
            <person name="O'Toole P.W."/>
        </authorList>
    </citation>
    <scope>NUCLEOTIDE SEQUENCE [LARGE SCALE GENOMIC DNA]</scope>
    <source>
        <strain evidence="8 9">DSM 19904</strain>
    </source>
</reference>
<evidence type="ECO:0000256" key="4">
    <source>
        <dbReference type="ARBA" id="ARBA00022729"/>
    </source>
</evidence>
<dbReference type="OrthoDB" id="403896at2"/>
<dbReference type="Gene3D" id="3.90.76.10">
    <property type="entry name" value="Dipeptide-binding Protein, Domain 1"/>
    <property type="match status" value="1"/>
</dbReference>
<name>A0A0R1L8T5_9LACO</name>
<comment type="subcellular location">
    <subcellularLocation>
        <location evidence="1">Cell membrane</location>
        <topology evidence="1">Lipid-anchor</topology>
    </subcellularLocation>
</comment>
<feature type="chain" id="PRO_5038598790" evidence="6">
    <location>
        <begin position="20"/>
        <end position="540"/>
    </location>
</feature>
<dbReference type="RefSeq" id="WP_057825521.1">
    <property type="nucleotide sequence ID" value="NZ_AZEA01000013.1"/>
</dbReference>
<dbReference type="PANTHER" id="PTHR30290:SF10">
    <property type="entry name" value="PERIPLASMIC OLIGOPEPTIDE-BINDING PROTEIN-RELATED"/>
    <property type="match status" value="1"/>
</dbReference>
<dbReference type="FunFam" id="3.90.76.10:FF:000001">
    <property type="entry name" value="Oligopeptide ABC transporter substrate-binding protein"/>
    <property type="match status" value="1"/>
</dbReference>
<dbReference type="InterPro" id="IPR023765">
    <property type="entry name" value="SBP_5_CS"/>
</dbReference>
<dbReference type="PATRIC" id="fig|1423808.3.peg.643"/>
<dbReference type="Gene3D" id="3.10.105.10">
    <property type="entry name" value="Dipeptide-binding Protein, Domain 3"/>
    <property type="match status" value="1"/>
</dbReference>
<evidence type="ECO:0000256" key="1">
    <source>
        <dbReference type="ARBA" id="ARBA00004193"/>
    </source>
</evidence>
<evidence type="ECO:0000259" key="7">
    <source>
        <dbReference type="Pfam" id="PF00496"/>
    </source>
</evidence>
<dbReference type="AlphaFoldDB" id="A0A0R1L8T5"/>
<dbReference type="GO" id="GO:0043190">
    <property type="term" value="C:ATP-binding cassette (ABC) transporter complex"/>
    <property type="evidence" value="ECO:0007669"/>
    <property type="project" value="InterPro"/>
</dbReference>
<sequence length="540" mass="59930">MMNKKLTLTLAVAATMLLAACGKQNTSQNKKEASFGLNTEVASLDTLKAQDPNSFDVQNTLISGLYRMDANDQVKPDVASGMPKKSNGNKTYTINLRHNAKWSNGTSVTASDFVFAWKRGANPATKSNYAYIIQTIVKNGDRIAAGKMNANKLAVKALGKYKLQVTLQKPTPYFTSLLSFNPYFPQNKAFINKMGSKYATSPSTMIYNGPFKLKKYQQGATSITLTKNKKYVGPIKAKLNTITFNIVKNPQTGLSQYEDKKLDMTFLTGNLVKNNSKKAGFKTIPNSMVTYLQFNFNKSENPFLRNKDFRSAIGNAINTKQLASKVLQDKSLPLTGYVPQKLVKNPATGQDFRKEGGALSTSDKTQVQADWNKALKATGKKSATIQLLVDDEDWQKTTAQYLQSELQNQMKGLKIEIRSLPTQQELALVAQGKFQMCLAQWGPDYQDPNTYLANYVSGGRTKFSDPKFDKDMNDANTTYVNNPAKRFAALHSAEKQLVQNDKAIIPLNQQVYSILQSPDLKGVANHMVGAPFTYATAYWK</sequence>
<dbReference type="PROSITE" id="PS01040">
    <property type="entry name" value="SBP_BACTERIAL_5"/>
    <property type="match status" value="1"/>
</dbReference>
<dbReference type="PROSITE" id="PS51257">
    <property type="entry name" value="PROKAR_LIPOPROTEIN"/>
    <property type="match status" value="1"/>
</dbReference>
<keyword evidence="5" id="KW-0571">Peptide transport</keyword>
<comment type="similarity">
    <text evidence="2">Belongs to the bacterial solute-binding protein 5 family.</text>
</comment>
<dbReference type="EMBL" id="AZEA01000013">
    <property type="protein sequence ID" value="KRK87991.1"/>
    <property type="molecule type" value="Genomic_DNA"/>
</dbReference>
<keyword evidence="3" id="KW-0813">Transport</keyword>
<dbReference type="GO" id="GO:0042597">
    <property type="term" value="C:periplasmic space"/>
    <property type="evidence" value="ECO:0007669"/>
    <property type="project" value="UniProtKB-ARBA"/>
</dbReference>
<keyword evidence="9" id="KW-1185">Reference proteome</keyword>
<feature type="domain" description="Solute-binding protein family 5" evidence="7">
    <location>
        <begin position="73"/>
        <end position="461"/>
    </location>
</feature>
<evidence type="ECO:0000313" key="9">
    <source>
        <dbReference type="Proteomes" id="UP000051581"/>
    </source>
</evidence>
<dbReference type="InterPro" id="IPR039424">
    <property type="entry name" value="SBP_5"/>
</dbReference>
<feature type="signal peptide" evidence="6">
    <location>
        <begin position="1"/>
        <end position="19"/>
    </location>
</feature>
<proteinExistence type="inferred from homology"/>
<keyword evidence="4 6" id="KW-0732">Signal</keyword>